<dbReference type="Pfam" id="PF00096">
    <property type="entry name" value="zf-C2H2"/>
    <property type="match status" value="1"/>
</dbReference>
<comment type="subcellular location">
    <subcellularLocation>
        <location evidence="1">Nucleus</location>
    </subcellularLocation>
</comment>
<feature type="domain" description="C2H2-type" evidence="10">
    <location>
        <begin position="866"/>
        <end position="893"/>
    </location>
</feature>
<feature type="compositionally biased region" description="Basic and acidic residues" evidence="9">
    <location>
        <begin position="393"/>
        <end position="405"/>
    </location>
</feature>
<feature type="compositionally biased region" description="Acidic residues" evidence="9">
    <location>
        <begin position="476"/>
        <end position="517"/>
    </location>
</feature>
<evidence type="ECO:0000313" key="11">
    <source>
        <dbReference type="Proteomes" id="UP000694865"/>
    </source>
</evidence>
<keyword evidence="5" id="KW-0862">Zinc</keyword>
<feature type="domain" description="C2H2-type" evidence="10">
    <location>
        <begin position="70"/>
        <end position="97"/>
    </location>
</feature>
<keyword evidence="7" id="KW-0539">Nucleus</keyword>
<dbReference type="RefSeq" id="XP_006813210.1">
    <property type="nucleotide sequence ID" value="XM_006813147.1"/>
</dbReference>
<dbReference type="InterPro" id="IPR013087">
    <property type="entry name" value="Znf_C2H2_type"/>
</dbReference>
<dbReference type="SMART" id="SM00355">
    <property type="entry name" value="ZnF_C2H2"/>
    <property type="match status" value="18"/>
</dbReference>
<evidence type="ECO:0000256" key="3">
    <source>
        <dbReference type="ARBA" id="ARBA00022737"/>
    </source>
</evidence>
<feature type="compositionally biased region" description="Polar residues" evidence="9">
    <location>
        <begin position="364"/>
        <end position="373"/>
    </location>
</feature>
<feature type="domain" description="C2H2-type" evidence="10">
    <location>
        <begin position="774"/>
        <end position="801"/>
    </location>
</feature>
<dbReference type="Gene3D" id="3.30.160.60">
    <property type="entry name" value="Classic Zinc Finger"/>
    <property type="match status" value="10"/>
</dbReference>
<keyword evidence="3" id="KW-0677">Repeat</keyword>
<keyword evidence="6" id="KW-0238">DNA-binding</keyword>
<feature type="domain" description="C2H2-type" evidence="10">
    <location>
        <begin position="638"/>
        <end position="666"/>
    </location>
</feature>
<feature type="domain" description="C2H2-type" evidence="10">
    <location>
        <begin position="569"/>
        <end position="596"/>
    </location>
</feature>
<keyword evidence="4 8" id="KW-0863">Zinc-finger</keyword>
<evidence type="ECO:0000256" key="4">
    <source>
        <dbReference type="ARBA" id="ARBA00022771"/>
    </source>
</evidence>
<sequence length="1117" mass="127346">MNSSTVAAGETGQDITEIVIETPEIDRLRHQTRLSGSRILHSVCEVCGYEAPSHACLVIHMRTHTGERPFKCDLCDYAAAKKCNLVRHRDTHSENKLMCAVCNTLLKATYLRTHYKMKHPNLPIPDNFAEMPQSIVVYEESPRGMVWTNENGELPSKCQLSRDSKRETVETYQGEQFCAPDKESFYHATSIHAEYGSTVPSNTTTDITYVNYHKSFTQENSPVQNRGSSVNEDQNPVTRNLPNTQWSTANASFASNNPPPNAQNIRELPHDLHVGLLCDTVLAFIKNHMTGCSHCGPVLQHRQSARQDTNPGIHPIHIQTDHQARQSGSRAIHLQSDQVQQSSVDSDRSVRSGELKSPSRITEKQSSSVQNHTDNLHHKPEQDNVENMIGGEGQKKRSGDDIDVGKNKTPITIKLECIEKQTHEKQNDQVSSKKFTAEGKKNDDCLQGDDNAENVDHGAGNVDVASASASHHIDENDIADDDDDNETIDLDYEPDILGESGNEDEIGGADDPRDEDYEPKSGKQYQYKYKYKYKYKKSGKYKCEKCGLVTLNSAHLKRHMRCHLRIRPFKCTICSFSTSTGWNLNRHMKSHKKYSELISCPHCSYHGIKQSTVNSHISTEHPGEKNNTATQSDEGKLHICIHCEERFTSTQELRTHSVSMHKGEKWKCDHCDYTTNRYTNARRHQQKHVKKVIKNPSTVDETKKNDSHVANQQWKCDQCDYATNRYSAIKHHKDVHDKLGHKSVTCPTCKCVFLSISYLRKHELQQHGKIPEKYKCTYCDQSFTWEIDLQFHKYLHEQEKPYKCPDCLTTNKSIAGLKRHYFKDHHPEYGRCSAKRTLLCHLCGYHAISKFFLTKHMRSHTGEKPYKCDQCNFASATSFSLTRHKATHKSTNPYHCSECSFITNAQGLLTRHIRVFHGRKDFQYSHPDHNTYICDQCAAVFHRKSAFVTHQRIHSGERPYKCSKCNSSFRDKYVLKKHNLVVHEKCRPHVCQICSFSTTDSWKLRQHVQKKHGVQSGMMSKMLQQQRREDQNAAMTIFGTLQEESTSSNGQESTESSDNQISIDSMETQNMNTTDPIMLNHPSPTWAHYNASSAAMDMIGMTTQAFPSTSTTTYHSM</sequence>
<feature type="domain" description="C2H2-type" evidence="10">
    <location>
        <begin position="541"/>
        <end position="568"/>
    </location>
</feature>
<gene>
    <name evidence="12" type="primary">LOC102803711</name>
</gene>
<protein>
    <submittedName>
        <fullName evidence="12">Zinc finger protein 62 homolog</fullName>
    </submittedName>
</protein>
<proteinExistence type="predicted"/>
<dbReference type="GeneID" id="102803711"/>
<reference evidence="12" key="1">
    <citation type="submission" date="2025-08" db="UniProtKB">
        <authorList>
            <consortium name="RefSeq"/>
        </authorList>
    </citation>
    <scope>IDENTIFICATION</scope>
    <source>
        <tissue evidence="12">Testes</tissue>
    </source>
</reference>
<feature type="domain" description="C2H2-type" evidence="10">
    <location>
        <begin position="960"/>
        <end position="988"/>
    </location>
</feature>
<feature type="region of interest" description="Disordered" evidence="9">
    <location>
        <begin position="422"/>
        <end position="452"/>
    </location>
</feature>
<feature type="compositionally biased region" description="Basic and acidic residues" evidence="9">
    <location>
        <begin position="435"/>
        <end position="444"/>
    </location>
</feature>
<dbReference type="PANTHER" id="PTHR24376:SF243">
    <property type="entry name" value="C2H2-TYPE DOMAIN-CONTAINING PROTEIN"/>
    <property type="match status" value="1"/>
</dbReference>
<evidence type="ECO:0000259" key="10">
    <source>
        <dbReference type="PROSITE" id="PS50157"/>
    </source>
</evidence>
<keyword evidence="11" id="KW-1185">Reference proteome</keyword>
<feature type="region of interest" description="Disordered" evidence="9">
    <location>
        <begin position="218"/>
        <end position="244"/>
    </location>
</feature>
<evidence type="ECO:0000256" key="1">
    <source>
        <dbReference type="ARBA" id="ARBA00004123"/>
    </source>
</evidence>
<dbReference type="PANTHER" id="PTHR24376">
    <property type="entry name" value="ZINC FINGER PROTEIN"/>
    <property type="match status" value="1"/>
</dbReference>
<dbReference type="Proteomes" id="UP000694865">
    <property type="component" value="Unplaced"/>
</dbReference>
<accession>A0ABM0LZL9</accession>
<dbReference type="InterPro" id="IPR036236">
    <property type="entry name" value="Znf_C2H2_sf"/>
</dbReference>
<evidence type="ECO:0000256" key="9">
    <source>
        <dbReference type="SAM" id="MobiDB-lite"/>
    </source>
</evidence>
<keyword evidence="2" id="KW-0479">Metal-binding</keyword>
<feature type="compositionally biased region" description="Low complexity" evidence="9">
    <location>
        <begin position="335"/>
        <end position="344"/>
    </location>
</feature>
<dbReference type="SUPFAM" id="SSF57667">
    <property type="entry name" value="beta-beta-alpha zinc fingers"/>
    <property type="match status" value="7"/>
</dbReference>
<dbReference type="PROSITE" id="PS50157">
    <property type="entry name" value="ZINC_FINGER_C2H2_2"/>
    <property type="match status" value="10"/>
</dbReference>
<evidence type="ECO:0000256" key="8">
    <source>
        <dbReference type="PROSITE-ProRule" id="PRU00042"/>
    </source>
</evidence>
<evidence type="ECO:0000313" key="12">
    <source>
        <dbReference type="RefSeq" id="XP_006813210.1"/>
    </source>
</evidence>
<feature type="domain" description="C2H2-type" evidence="10">
    <location>
        <begin position="42"/>
        <end position="69"/>
    </location>
</feature>
<evidence type="ECO:0000256" key="5">
    <source>
        <dbReference type="ARBA" id="ARBA00022833"/>
    </source>
</evidence>
<feature type="compositionally biased region" description="Basic and acidic residues" evidence="9">
    <location>
        <begin position="345"/>
        <end position="354"/>
    </location>
</feature>
<feature type="domain" description="C2H2-type" evidence="10">
    <location>
        <begin position="838"/>
        <end position="865"/>
    </location>
</feature>
<evidence type="ECO:0000256" key="2">
    <source>
        <dbReference type="ARBA" id="ARBA00022723"/>
    </source>
</evidence>
<feature type="region of interest" description="Disordered" evidence="9">
    <location>
        <begin position="466"/>
        <end position="521"/>
    </location>
</feature>
<evidence type="ECO:0000256" key="7">
    <source>
        <dbReference type="ARBA" id="ARBA00023242"/>
    </source>
</evidence>
<organism evidence="11 12">
    <name type="scientific">Saccoglossus kowalevskii</name>
    <name type="common">Acorn worm</name>
    <dbReference type="NCBI Taxonomy" id="10224"/>
    <lineage>
        <taxon>Eukaryota</taxon>
        <taxon>Metazoa</taxon>
        <taxon>Hemichordata</taxon>
        <taxon>Enteropneusta</taxon>
        <taxon>Harrimaniidae</taxon>
        <taxon>Saccoglossus</taxon>
    </lineage>
</organism>
<feature type="domain" description="C2H2-type" evidence="10">
    <location>
        <begin position="932"/>
        <end position="959"/>
    </location>
</feature>
<feature type="region of interest" description="Disordered" evidence="9">
    <location>
        <begin position="335"/>
        <end position="405"/>
    </location>
</feature>
<dbReference type="PROSITE" id="PS00028">
    <property type="entry name" value="ZINC_FINGER_C2H2_1"/>
    <property type="match status" value="4"/>
</dbReference>
<evidence type="ECO:0000256" key="6">
    <source>
        <dbReference type="ARBA" id="ARBA00023125"/>
    </source>
</evidence>
<name>A0ABM0LZL9_SACKO</name>